<dbReference type="GO" id="GO:0005743">
    <property type="term" value="C:mitochondrial inner membrane"/>
    <property type="evidence" value="ECO:0007669"/>
    <property type="project" value="EnsemblFungi"/>
</dbReference>
<keyword evidence="3" id="KW-1185">Reference proteome</keyword>
<sequence length="78" mass="8849">MVRYIAQPVYKTLPHLGKLNLQNLLAYTPNLAIWGGASLMGIFVFAEGVPIFQTTFFQKIPYFGNHWISNPDPQDLPQ</sequence>
<dbReference type="PANTHER" id="PTHR28254">
    <property type="entry name" value="CYTOCHROME B-C1 COMPLEX SUBUNIT 10"/>
    <property type="match status" value="1"/>
</dbReference>
<dbReference type="AlphaFoldDB" id="A0A1E3NZ24"/>
<keyword evidence="1" id="KW-0812">Transmembrane</keyword>
<dbReference type="OrthoDB" id="2391627at2759"/>
<dbReference type="InterPro" id="IPR019182">
    <property type="entry name" value="Cytochrome_b-c1_su10_fun"/>
</dbReference>
<dbReference type="STRING" id="683960.A0A1E3NZ24"/>
<evidence type="ECO:0008006" key="4">
    <source>
        <dbReference type="Google" id="ProtNLM"/>
    </source>
</evidence>
<proteinExistence type="predicted"/>
<evidence type="ECO:0000256" key="1">
    <source>
        <dbReference type="SAM" id="Phobius"/>
    </source>
</evidence>
<accession>A0A1E3NZ24</accession>
<gene>
    <name evidence="2" type="ORF">WICANDRAFT_70342</name>
</gene>
<dbReference type="GO" id="GO:0006122">
    <property type="term" value="P:mitochondrial electron transport, ubiquinol to cytochrome c"/>
    <property type="evidence" value="ECO:0007669"/>
    <property type="project" value="EnsemblFungi"/>
</dbReference>
<reference evidence="2 3" key="1">
    <citation type="journal article" date="2016" name="Proc. Natl. Acad. Sci. U.S.A.">
        <title>Comparative genomics of biotechnologically important yeasts.</title>
        <authorList>
            <person name="Riley R."/>
            <person name="Haridas S."/>
            <person name="Wolfe K.H."/>
            <person name="Lopes M.R."/>
            <person name="Hittinger C.T."/>
            <person name="Goeker M."/>
            <person name="Salamov A.A."/>
            <person name="Wisecaver J.H."/>
            <person name="Long T.M."/>
            <person name="Calvey C.H."/>
            <person name="Aerts A.L."/>
            <person name="Barry K.W."/>
            <person name="Choi C."/>
            <person name="Clum A."/>
            <person name="Coughlan A.Y."/>
            <person name="Deshpande S."/>
            <person name="Douglass A.P."/>
            <person name="Hanson S.J."/>
            <person name="Klenk H.-P."/>
            <person name="LaButti K.M."/>
            <person name="Lapidus A."/>
            <person name="Lindquist E.A."/>
            <person name="Lipzen A.M."/>
            <person name="Meier-Kolthoff J.P."/>
            <person name="Ohm R.A."/>
            <person name="Otillar R.P."/>
            <person name="Pangilinan J.L."/>
            <person name="Peng Y."/>
            <person name="Rokas A."/>
            <person name="Rosa C.A."/>
            <person name="Scheuner C."/>
            <person name="Sibirny A.A."/>
            <person name="Slot J.C."/>
            <person name="Stielow J.B."/>
            <person name="Sun H."/>
            <person name="Kurtzman C.P."/>
            <person name="Blackwell M."/>
            <person name="Grigoriev I.V."/>
            <person name="Jeffries T.W."/>
        </authorList>
    </citation>
    <scope>NUCLEOTIDE SEQUENCE [LARGE SCALE GENOMIC DNA]</scope>
    <source>
        <strain evidence="3">ATCC 58044 / CBS 1984 / NCYC 433 / NRRL Y-366-8</strain>
    </source>
</reference>
<dbReference type="EMBL" id="KV454212">
    <property type="protein sequence ID" value="ODQ58419.1"/>
    <property type="molecule type" value="Genomic_DNA"/>
</dbReference>
<dbReference type="GeneID" id="30201446"/>
<dbReference type="RefSeq" id="XP_019037626.1">
    <property type="nucleotide sequence ID" value="XM_019184200.1"/>
</dbReference>
<evidence type="ECO:0000313" key="3">
    <source>
        <dbReference type="Proteomes" id="UP000094112"/>
    </source>
</evidence>
<dbReference type="GO" id="GO:0008121">
    <property type="term" value="F:quinol-cytochrome-c reductase activity"/>
    <property type="evidence" value="ECO:0007669"/>
    <property type="project" value="EnsemblFungi"/>
</dbReference>
<feature type="transmembrane region" description="Helical" evidence="1">
    <location>
        <begin position="31"/>
        <end position="52"/>
    </location>
</feature>
<keyword evidence="1" id="KW-1133">Transmembrane helix</keyword>
<protein>
    <recommendedName>
        <fullName evidence="4">Cytochrome b-c1 complex subunit 10</fullName>
    </recommendedName>
</protein>
<keyword evidence="1" id="KW-0472">Membrane</keyword>
<dbReference type="Proteomes" id="UP000094112">
    <property type="component" value="Unassembled WGS sequence"/>
</dbReference>
<evidence type="ECO:0000313" key="2">
    <source>
        <dbReference type="EMBL" id="ODQ58419.1"/>
    </source>
</evidence>
<dbReference type="GO" id="GO:0045275">
    <property type="term" value="C:respiratory chain complex III"/>
    <property type="evidence" value="ECO:0007669"/>
    <property type="project" value="EnsemblFungi"/>
</dbReference>
<name>A0A1E3NZ24_WICAA</name>
<dbReference type="Pfam" id="PF09796">
    <property type="entry name" value="QCR10"/>
    <property type="match status" value="1"/>
</dbReference>
<organism evidence="2 3">
    <name type="scientific">Wickerhamomyces anomalus (strain ATCC 58044 / CBS 1984 / NCYC 433 / NRRL Y-366-8)</name>
    <name type="common">Yeast</name>
    <name type="synonym">Hansenula anomala</name>
    <dbReference type="NCBI Taxonomy" id="683960"/>
    <lineage>
        <taxon>Eukaryota</taxon>
        <taxon>Fungi</taxon>
        <taxon>Dikarya</taxon>
        <taxon>Ascomycota</taxon>
        <taxon>Saccharomycotina</taxon>
        <taxon>Saccharomycetes</taxon>
        <taxon>Phaffomycetales</taxon>
        <taxon>Wickerhamomycetaceae</taxon>
        <taxon>Wickerhamomyces</taxon>
    </lineage>
</organism>
<dbReference type="PANTHER" id="PTHR28254:SF1">
    <property type="entry name" value="CYTOCHROME B-C1 COMPLEX SUBUNIT 10, MITOCHONDRIAL"/>
    <property type="match status" value="1"/>
</dbReference>